<evidence type="ECO:0000313" key="2">
    <source>
        <dbReference type="EMBL" id="THH09413.1"/>
    </source>
</evidence>
<dbReference type="EMBL" id="SGPK01000064">
    <property type="protein sequence ID" value="THH09413.1"/>
    <property type="molecule type" value="Genomic_DNA"/>
</dbReference>
<keyword evidence="3" id="KW-1185">Reference proteome</keyword>
<gene>
    <name evidence="2" type="ORF">EW145_g2026</name>
</gene>
<feature type="compositionally biased region" description="Low complexity" evidence="1">
    <location>
        <begin position="355"/>
        <end position="368"/>
    </location>
</feature>
<proteinExistence type="predicted"/>
<feature type="compositionally biased region" description="Low complexity" evidence="1">
    <location>
        <begin position="325"/>
        <end position="348"/>
    </location>
</feature>
<feature type="compositionally biased region" description="Polar residues" evidence="1">
    <location>
        <begin position="187"/>
        <end position="213"/>
    </location>
</feature>
<dbReference type="Proteomes" id="UP000308199">
    <property type="component" value="Unassembled WGS sequence"/>
</dbReference>
<evidence type="ECO:0000313" key="3">
    <source>
        <dbReference type="Proteomes" id="UP000308199"/>
    </source>
</evidence>
<sequence>MIRTPVMNGLRKQDSDHTSLLLPDSNSVFLSREGASFARLLSRLLDISANVEKDSILATSYASPAPSPVHDDVTPQSPQRELAASPSLGPSRFSVLSNSATRSPDPDTMCVDGSPSSADLLASIINRANNQQYSLSSAHQTYIQSQWDLSRKRSLSSPNSDARRRMRAGLPSSSNNQRPGELRVPTPLTNIMHTVDSLRNTIGSGDATNTVDPTQLRLPLQTGTHPRSQDEPETLQSSRPQSQSQSQTVASRPSQARPFRTGLVRLELSSQKLFSTSAVQSLSELQTERRKNNLQNRPTRVPSYRLPQPSAPIYVQDTDMLSSSLEPSLPILSQMQDQTQSQLQLQTQAPYSFDSQMSTGSQTQSQPF</sequence>
<feature type="region of interest" description="Disordered" evidence="1">
    <location>
        <begin position="281"/>
        <end position="308"/>
    </location>
</feature>
<name>A0A4V3XDD7_9AGAM</name>
<reference evidence="2 3" key="1">
    <citation type="submission" date="2019-02" db="EMBL/GenBank/DDBJ databases">
        <title>Genome sequencing of the rare red list fungi Phellinidium pouzarii.</title>
        <authorList>
            <person name="Buettner E."/>
            <person name="Kellner H."/>
        </authorList>
    </citation>
    <scope>NUCLEOTIDE SEQUENCE [LARGE SCALE GENOMIC DNA]</scope>
    <source>
        <strain evidence="2 3">DSM 108285</strain>
    </source>
</reference>
<dbReference type="AlphaFoldDB" id="A0A4V3XDD7"/>
<comment type="caution">
    <text evidence="2">The sequence shown here is derived from an EMBL/GenBank/DDBJ whole genome shotgun (WGS) entry which is preliminary data.</text>
</comment>
<feature type="compositionally biased region" description="Low complexity" evidence="1">
    <location>
        <begin position="236"/>
        <end position="247"/>
    </location>
</feature>
<accession>A0A4V3XDD7</accession>
<evidence type="ECO:0000256" key="1">
    <source>
        <dbReference type="SAM" id="MobiDB-lite"/>
    </source>
</evidence>
<feature type="region of interest" description="Disordered" evidence="1">
    <location>
        <begin position="61"/>
        <end position="114"/>
    </location>
</feature>
<organism evidence="2 3">
    <name type="scientific">Phellinidium pouzarii</name>
    <dbReference type="NCBI Taxonomy" id="167371"/>
    <lineage>
        <taxon>Eukaryota</taxon>
        <taxon>Fungi</taxon>
        <taxon>Dikarya</taxon>
        <taxon>Basidiomycota</taxon>
        <taxon>Agaricomycotina</taxon>
        <taxon>Agaricomycetes</taxon>
        <taxon>Hymenochaetales</taxon>
        <taxon>Hymenochaetaceae</taxon>
        <taxon>Phellinidium</taxon>
    </lineage>
</organism>
<protein>
    <submittedName>
        <fullName evidence="2">Uncharacterized protein</fullName>
    </submittedName>
</protein>
<feature type="region of interest" description="Disordered" evidence="1">
    <location>
        <begin position="325"/>
        <end position="368"/>
    </location>
</feature>
<feature type="region of interest" description="Disordered" evidence="1">
    <location>
        <begin position="144"/>
        <end position="258"/>
    </location>
</feature>